<dbReference type="Proteomes" id="UP000276133">
    <property type="component" value="Unassembled WGS sequence"/>
</dbReference>
<dbReference type="EMBL" id="REGN01003430">
    <property type="protein sequence ID" value="RNA22553.1"/>
    <property type="molecule type" value="Genomic_DNA"/>
</dbReference>
<evidence type="ECO:0000256" key="1">
    <source>
        <dbReference type="SAM" id="Coils"/>
    </source>
</evidence>
<organism evidence="2 3">
    <name type="scientific">Brachionus plicatilis</name>
    <name type="common">Marine rotifer</name>
    <name type="synonym">Brachionus muelleri</name>
    <dbReference type="NCBI Taxonomy" id="10195"/>
    <lineage>
        <taxon>Eukaryota</taxon>
        <taxon>Metazoa</taxon>
        <taxon>Spiralia</taxon>
        <taxon>Gnathifera</taxon>
        <taxon>Rotifera</taxon>
        <taxon>Eurotatoria</taxon>
        <taxon>Monogononta</taxon>
        <taxon>Pseudotrocha</taxon>
        <taxon>Ploima</taxon>
        <taxon>Brachionidae</taxon>
        <taxon>Brachionus</taxon>
    </lineage>
</organism>
<proteinExistence type="predicted"/>
<protein>
    <submittedName>
        <fullName evidence="2">Uncharacterized protein</fullName>
    </submittedName>
</protein>
<dbReference type="AlphaFoldDB" id="A0A3M7RG43"/>
<evidence type="ECO:0000313" key="2">
    <source>
        <dbReference type="EMBL" id="RNA22553.1"/>
    </source>
</evidence>
<accession>A0A3M7RG43</accession>
<name>A0A3M7RG43_BRAPC</name>
<keyword evidence="3" id="KW-1185">Reference proteome</keyword>
<sequence>MEPLSKRMRLAFVPQNFTMFCEDQENFILLRPHPSINTNSETSSQIKTPEKSKSCITPGKPFSSHNLNNRDYCLVQLEDKKYCVLSLRMVKNQKSTTISINKTYDIMLVNKMMKGVILHIGHKFDCFNRMKRLQIMAVKDENLTKHDSKSFEHELEKKDKIIKKKDDEINKLNQSIENYKRIIDKENVKRMKKFCIDILDFYEKEPVCSKVPQAKIESSVCLSENYPNERVNISTKQTMDEALKIADNSSLAFRKVITIVFPDVFLWAQNCRKSMVEKYPERIMACFDFVQKKFPDFTFNTACSIMTKISSNNRTKLKQLGYSIISKYDTMNQTSTHEIFKINSNNSKEAGRDVTNEEKIISANSDGVDASFKNKSQLK</sequence>
<comment type="caution">
    <text evidence="2">The sequence shown here is derived from an EMBL/GenBank/DDBJ whole genome shotgun (WGS) entry which is preliminary data.</text>
</comment>
<dbReference type="OrthoDB" id="10630306at2759"/>
<feature type="coiled-coil region" evidence="1">
    <location>
        <begin position="155"/>
        <end position="189"/>
    </location>
</feature>
<gene>
    <name evidence="2" type="ORF">BpHYR1_013754</name>
</gene>
<evidence type="ECO:0000313" key="3">
    <source>
        <dbReference type="Proteomes" id="UP000276133"/>
    </source>
</evidence>
<keyword evidence="1" id="KW-0175">Coiled coil</keyword>
<reference evidence="2 3" key="1">
    <citation type="journal article" date="2018" name="Sci. Rep.">
        <title>Genomic signatures of local adaptation to the degree of environmental predictability in rotifers.</title>
        <authorList>
            <person name="Franch-Gras L."/>
            <person name="Hahn C."/>
            <person name="Garcia-Roger E.M."/>
            <person name="Carmona M.J."/>
            <person name="Serra M."/>
            <person name="Gomez A."/>
        </authorList>
    </citation>
    <scope>NUCLEOTIDE SEQUENCE [LARGE SCALE GENOMIC DNA]</scope>
    <source>
        <strain evidence="2">HYR1</strain>
    </source>
</reference>